<protein>
    <recommendedName>
        <fullName evidence="3">Oxidoreductase</fullName>
    </recommendedName>
</protein>
<dbReference type="EMBL" id="JWJH01000003">
    <property type="protein sequence ID" value="KJF69247.1"/>
    <property type="molecule type" value="Genomic_DNA"/>
</dbReference>
<name>A0ABR5CXC8_9HYPH</name>
<dbReference type="Proteomes" id="UP000052068">
    <property type="component" value="Unassembled WGS sequence"/>
</dbReference>
<dbReference type="SUPFAM" id="SSF51735">
    <property type="entry name" value="NAD(P)-binding Rossmann-fold domains"/>
    <property type="match status" value="1"/>
</dbReference>
<accession>A0ABR5CXC8</accession>
<gene>
    <name evidence="1" type="ORF">RS75_04565</name>
</gene>
<sequence length="69" mass="7096">MLSECAPDQQGKLAALVNNAGISPKGEGGSRLGVADTTAEVAQTIYFLCSEESSYINGAEILINGGQHV</sequence>
<proteinExistence type="predicted"/>
<reference evidence="1 2" key="1">
    <citation type="submission" date="2015-03" db="EMBL/GenBank/DDBJ databases">
        <title>Draft Genome Sequences of Agrobacterium nepotum Strain 39/7T (= CFBP 7436T = LMG 26435T) and Agrobacterium sp. Strain KFB 330 (= CFBP 8308 = LMG 28674).</title>
        <authorList>
            <person name="Kuzmanovic N."/>
            <person name="Pulawska J."/>
            <person name="Obradovic A."/>
        </authorList>
    </citation>
    <scope>NUCLEOTIDE SEQUENCE [LARGE SCALE GENOMIC DNA]</scope>
    <source>
        <strain evidence="1 2">39/7</strain>
    </source>
</reference>
<comment type="caution">
    <text evidence="1">The sequence shown here is derived from an EMBL/GenBank/DDBJ whole genome shotgun (WGS) entry which is preliminary data.</text>
</comment>
<evidence type="ECO:0008006" key="3">
    <source>
        <dbReference type="Google" id="ProtNLM"/>
    </source>
</evidence>
<evidence type="ECO:0000313" key="2">
    <source>
        <dbReference type="Proteomes" id="UP000052068"/>
    </source>
</evidence>
<organism evidence="1 2">
    <name type="scientific">Rhizobium nepotum 39/7</name>
    <dbReference type="NCBI Taxonomy" id="1368418"/>
    <lineage>
        <taxon>Bacteria</taxon>
        <taxon>Pseudomonadati</taxon>
        <taxon>Pseudomonadota</taxon>
        <taxon>Alphaproteobacteria</taxon>
        <taxon>Hyphomicrobiales</taxon>
        <taxon>Rhizobiaceae</taxon>
        <taxon>Rhizobium/Agrobacterium group</taxon>
        <taxon>Rhizobium</taxon>
    </lineage>
</organism>
<evidence type="ECO:0000313" key="1">
    <source>
        <dbReference type="EMBL" id="KJF69247.1"/>
    </source>
</evidence>
<keyword evidence="2" id="KW-1185">Reference proteome</keyword>
<dbReference type="InterPro" id="IPR002347">
    <property type="entry name" value="SDR_fam"/>
</dbReference>
<dbReference type="InterPro" id="IPR036291">
    <property type="entry name" value="NAD(P)-bd_dom_sf"/>
</dbReference>
<dbReference type="Pfam" id="PF13561">
    <property type="entry name" value="adh_short_C2"/>
    <property type="match status" value="1"/>
</dbReference>
<dbReference type="Gene3D" id="3.40.50.720">
    <property type="entry name" value="NAD(P)-binding Rossmann-like Domain"/>
    <property type="match status" value="1"/>
</dbReference>